<evidence type="ECO:0000313" key="3">
    <source>
        <dbReference type="Proteomes" id="UP000005778"/>
    </source>
</evidence>
<dbReference type="Pfam" id="PF12633">
    <property type="entry name" value="Adenyl_cycl_N"/>
    <property type="match status" value="1"/>
</dbReference>
<sequence length="1292" mass="148625">MDDSNPGFDRQTFDDYWKGLDEQQRKNLLLRAPQWPVYLGLLPILSSVFSTHYPLREAGRKSLTAMTFVIRKNIETPLVDKPLREAQADAFQGAALIYRKIFVQMSFSDKSTLIQALMNIGSIGAFFAFKAIYLERVSPDVIKKCIKDLDDRLRLTFADQYLQADPAIRLRFASLFRYVLAGVKQRRAVTWYYADLFDRGRDVDPCLNNIDASLRDPSLIEDNELLSPDPQDRIAGLKAISMMRSRVPLRIFKKVLTRETVKKVRMAVYSLIENSSFGQYPELFEPVFEQFKNARTNEAVCAFKALVLTGRHPFHKLMEMVRETYPSIIPIIHMEISELSRLSFFAFQDIALNKDVYQGENYDINLACIFGMIKKRPERVVRILKENIEICGSDRIRKEVDRLMVKTQNLLLKERKSIAAQFKDIQTELPEKKSIATFFKSILKDPVQKKLNDLKQRIVPQDLDFHKAVIRDQDWSGMDLTRSVLNLTHAQIVDTLLTGVHVSVGICRNTLFYNMNLDGAIFDLTCFDNAIFVNVSAQNTKFSQCSFQNASFYNCNLNGADMSDALFIGAVMSKCSFNETNLTCAVFAHARLSGLSFTNACLHMADFTHAGARFCRFASHAAVDLRSRGLNYNDREYQLSFNDLPRIDPRVANEINMLIFCEFVHFGQAKFFKQNKLSLLAAFDVFKPEQADFFQLLPLLIHENIAMPETSKLLPSTPCGVTDYLPSRETERVGRHYLGGANVLVRRHPDPRILGVYSMGSVGSLAQTAESDIDYWICIDEKQLGRQATDLLRRKLDALESMALERFKIQVTFFLVDIFKARDNDFGGSSQESSGSAQARLLKEEFYRTMIHVAGRLPLWTALPTSISSNYYNLIFDCINRLPGTKRYIDLGDIHAVPLNEYFGASVWQMFKWLKSPFKSVIKMALLEKYMNTYGREPMLCNEYKNEWMNSGTHLKPGQNDSYIILINTMIQFYMKSGDTHSIKLLLTCFFLKLGITKQSELDFSVFGLRRNLLERCLREWGWTLETVFEVGRFRSWPYTAIHRLSLTIEQYMMTRYTDLKSRFRDDPGGLAISEQDRMVLERKVDIQFQDKPGKIKKLLLISGGDRHFSRLYLRYLDTPGKRYGQWKLIHKPSIQAQMDEETILTASSVEEIGAWLIHNHLYTDHTFLTMAPNPTEVSHDSIEKLYRAMHDFFTPELSKPVSFDALRKMPSITRLFVSVNFYAEKPSGRISDFTLVYLNSWEEMFLRAARLSVPAADLEPVKKQICMGLGLKQLPEKTVFHIPRRGSSMMF</sequence>
<dbReference type="Gene3D" id="2.160.20.80">
    <property type="entry name" value="E3 ubiquitin-protein ligase SopA"/>
    <property type="match status" value="1"/>
</dbReference>
<dbReference type="Proteomes" id="UP000005778">
    <property type="component" value="Chromosome"/>
</dbReference>
<evidence type="ECO:0000259" key="1">
    <source>
        <dbReference type="Pfam" id="PF12633"/>
    </source>
</evidence>
<gene>
    <name evidence="2" type="ORF">DespoDRAFT_01616</name>
</gene>
<dbReference type="PANTHER" id="PTHR38760:SF1">
    <property type="entry name" value="ADENYLATE CYCLASE"/>
    <property type="match status" value="1"/>
</dbReference>
<dbReference type="PANTHER" id="PTHR38760">
    <property type="entry name" value="ADENYLATE CYCLASE"/>
    <property type="match status" value="1"/>
</dbReference>
<dbReference type="Pfam" id="PF01295">
    <property type="entry name" value="Adenylate_cycl"/>
    <property type="match status" value="1"/>
</dbReference>
<dbReference type="STRING" id="879212.DespoDRAFT_01616"/>
<dbReference type="eggNOG" id="COG1357">
    <property type="taxonomic scope" value="Bacteria"/>
</dbReference>
<feature type="domain" description="Adenylate cyclase class-I N-terminal" evidence="1">
    <location>
        <begin position="669"/>
        <end position="860"/>
    </location>
</feature>
<accession>I5B231</accession>
<dbReference type="InterPro" id="IPR001646">
    <property type="entry name" value="5peptide_repeat"/>
</dbReference>
<reference evidence="2 3" key="1">
    <citation type="submission" date="2011-09" db="EMBL/GenBank/DDBJ databases">
        <authorList>
            <consortium name="US DOE Joint Genome Institute (JGI-PGF)"/>
            <person name="Lucas S."/>
            <person name="Han J."/>
            <person name="Lapidus A."/>
            <person name="Cheng J.-F."/>
            <person name="Goodwin L."/>
            <person name="Pitluck S."/>
            <person name="Peters L."/>
            <person name="Land M.L."/>
            <person name="Hauser L."/>
            <person name="Orellana R."/>
            <person name="Lovley D."/>
            <person name="Woyke T.J."/>
        </authorList>
    </citation>
    <scope>NUCLEOTIDE SEQUENCE [LARGE SCALE GENOMIC DNA]</scope>
    <source>
        <strain evidence="2 3">2ac9</strain>
    </source>
</reference>
<dbReference type="HOGENOM" id="CLU_262373_0_0_7"/>
<organism evidence="2 3">
    <name type="scientific">Desulfobacter postgatei 2ac9</name>
    <dbReference type="NCBI Taxonomy" id="879212"/>
    <lineage>
        <taxon>Bacteria</taxon>
        <taxon>Pseudomonadati</taxon>
        <taxon>Thermodesulfobacteriota</taxon>
        <taxon>Desulfobacteria</taxon>
        <taxon>Desulfobacterales</taxon>
        <taxon>Desulfobacteraceae</taxon>
        <taxon>Desulfobacter</taxon>
    </lineage>
</organism>
<dbReference type="InterPro" id="IPR000274">
    <property type="entry name" value="Adenylate_cyclase_1"/>
</dbReference>
<protein>
    <submittedName>
        <fullName evidence="2">Adenylate cyclase</fullName>
    </submittedName>
</protein>
<dbReference type="GO" id="GO:0006171">
    <property type="term" value="P:cAMP biosynthetic process"/>
    <property type="evidence" value="ECO:0007669"/>
    <property type="project" value="InterPro"/>
</dbReference>
<dbReference type="GO" id="GO:0004016">
    <property type="term" value="F:adenylate cyclase activity"/>
    <property type="evidence" value="ECO:0007669"/>
    <property type="project" value="InterPro"/>
</dbReference>
<dbReference type="OrthoDB" id="5436892at2"/>
<dbReference type="Pfam" id="PF00805">
    <property type="entry name" value="Pentapeptide"/>
    <property type="match status" value="1"/>
</dbReference>
<name>I5B231_9BACT</name>
<dbReference type="EMBL" id="CM001488">
    <property type="protein sequence ID" value="EIM63544.1"/>
    <property type="molecule type" value="Genomic_DNA"/>
</dbReference>
<reference evidence="2 3" key="2">
    <citation type="submission" date="2012-02" db="EMBL/GenBank/DDBJ databases">
        <title>Improved High-Quality Draft sequence of Desulfobacter postgatei 2ac9.</title>
        <authorList>
            <consortium name="US DOE Joint Genome Institute"/>
            <person name="Lucas S."/>
            <person name="Han J."/>
            <person name="Lapidus A."/>
            <person name="Cheng J.-F."/>
            <person name="Goodwin L."/>
            <person name="Pitluck S."/>
            <person name="Peters L."/>
            <person name="Ovchinnikova G."/>
            <person name="Held B."/>
            <person name="Detter J.C."/>
            <person name="Han C."/>
            <person name="Tapia R."/>
            <person name="Land M."/>
            <person name="Hauser L."/>
            <person name="Kyrpides N."/>
            <person name="Ivanova N."/>
            <person name="Pagani I."/>
            <person name="Orellana R."/>
            <person name="Lovley D."/>
            <person name="Woyke T."/>
        </authorList>
    </citation>
    <scope>NUCLEOTIDE SEQUENCE [LARGE SCALE GENOMIC DNA]</scope>
    <source>
        <strain evidence="2 3">2ac9</strain>
    </source>
</reference>
<dbReference type="RefSeq" id="WP_004072725.1">
    <property type="nucleotide sequence ID" value="NZ_CM001488.1"/>
</dbReference>
<evidence type="ECO:0000313" key="2">
    <source>
        <dbReference type="EMBL" id="EIM63544.1"/>
    </source>
</evidence>
<dbReference type="SUPFAM" id="SSF141571">
    <property type="entry name" value="Pentapeptide repeat-like"/>
    <property type="match status" value="1"/>
</dbReference>
<dbReference type="InterPro" id="IPR024685">
    <property type="entry name" value="Adenylate_cyclase_1_N"/>
</dbReference>
<proteinExistence type="predicted"/>
<keyword evidence="3" id="KW-1185">Reference proteome</keyword>
<dbReference type="eggNOG" id="COG3072">
    <property type="taxonomic scope" value="Bacteria"/>
</dbReference>